<name>A0AAU9TGY5_EUPED</name>
<sequence>MSVTIENRQMRFRQQSPYSIPDVVPRSPKTEMLRVQHKNELGILSGLLCSYSASTIFTEMRVDSFKAITRKRCSSLLKRFRGNHNTILKEFINGRVQ</sequence>
<organism evidence="1 2">
    <name type="scientific">Euphydryas editha</name>
    <name type="common">Edith's checkerspot</name>
    <dbReference type="NCBI Taxonomy" id="104508"/>
    <lineage>
        <taxon>Eukaryota</taxon>
        <taxon>Metazoa</taxon>
        <taxon>Ecdysozoa</taxon>
        <taxon>Arthropoda</taxon>
        <taxon>Hexapoda</taxon>
        <taxon>Insecta</taxon>
        <taxon>Pterygota</taxon>
        <taxon>Neoptera</taxon>
        <taxon>Endopterygota</taxon>
        <taxon>Lepidoptera</taxon>
        <taxon>Glossata</taxon>
        <taxon>Ditrysia</taxon>
        <taxon>Papilionoidea</taxon>
        <taxon>Nymphalidae</taxon>
        <taxon>Nymphalinae</taxon>
        <taxon>Euphydryas</taxon>
    </lineage>
</organism>
<gene>
    <name evidence="1" type="ORF">EEDITHA_LOCUS1647</name>
</gene>
<comment type="caution">
    <text evidence="1">The sequence shown here is derived from an EMBL/GenBank/DDBJ whole genome shotgun (WGS) entry which is preliminary data.</text>
</comment>
<proteinExistence type="predicted"/>
<protein>
    <submittedName>
        <fullName evidence="1">Uncharacterized protein</fullName>
    </submittedName>
</protein>
<evidence type="ECO:0000313" key="1">
    <source>
        <dbReference type="EMBL" id="CAH2085142.1"/>
    </source>
</evidence>
<dbReference type="AlphaFoldDB" id="A0AAU9TGY5"/>
<evidence type="ECO:0000313" key="2">
    <source>
        <dbReference type="Proteomes" id="UP001153954"/>
    </source>
</evidence>
<dbReference type="EMBL" id="CAKOGL010000004">
    <property type="protein sequence ID" value="CAH2085142.1"/>
    <property type="molecule type" value="Genomic_DNA"/>
</dbReference>
<reference evidence="1" key="1">
    <citation type="submission" date="2022-03" db="EMBL/GenBank/DDBJ databases">
        <authorList>
            <person name="Tunstrom K."/>
        </authorList>
    </citation>
    <scope>NUCLEOTIDE SEQUENCE</scope>
</reference>
<keyword evidence="2" id="KW-1185">Reference proteome</keyword>
<dbReference type="Proteomes" id="UP001153954">
    <property type="component" value="Unassembled WGS sequence"/>
</dbReference>
<accession>A0AAU9TGY5</accession>